<gene>
    <name evidence="1" type="ORF">HEQ75_18215</name>
</gene>
<dbReference type="Gene3D" id="2.60.120.10">
    <property type="entry name" value="Jelly Rolls"/>
    <property type="match status" value="1"/>
</dbReference>
<dbReference type="EMBL" id="JAAVNE010000032">
    <property type="protein sequence ID" value="NKC32806.1"/>
    <property type="molecule type" value="Genomic_DNA"/>
</dbReference>
<keyword evidence="2" id="KW-1185">Reference proteome</keyword>
<dbReference type="Pfam" id="PF16867">
    <property type="entry name" value="DMSP_lyase"/>
    <property type="match status" value="1"/>
</dbReference>
<dbReference type="InterPro" id="IPR011051">
    <property type="entry name" value="RmlC_Cupin_sf"/>
</dbReference>
<protein>
    <submittedName>
        <fullName evidence="1">Transcriptional regulator</fullName>
    </submittedName>
</protein>
<dbReference type="SUPFAM" id="SSF51182">
    <property type="entry name" value="RmlC-like cupins"/>
    <property type="match status" value="1"/>
</dbReference>
<evidence type="ECO:0000313" key="1">
    <source>
        <dbReference type="EMBL" id="NKC32806.1"/>
    </source>
</evidence>
<reference evidence="1 2" key="1">
    <citation type="submission" date="2020-03" db="EMBL/GenBank/DDBJ databases">
        <title>Roseomonas selenitidurans sp. nov. isolated from urban soil.</title>
        <authorList>
            <person name="Liu H."/>
        </authorList>
    </citation>
    <scope>NUCLEOTIDE SEQUENCE [LARGE SCALE GENOMIC DNA]</scope>
    <source>
        <strain evidence="1 2">BU-1</strain>
    </source>
</reference>
<accession>A0ABX1E6J6</accession>
<dbReference type="InterPro" id="IPR031723">
    <property type="entry name" value="DMSP_lyase"/>
</dbReference>
<sequence length="207" mass="22003">MTPAATGHRRSPALQHFLARFCALVTQRAAPIPAASALAAAVTAAVERVAEPGSVAPARLPVCRRFIPTLRGSLDAAEEVAALARCLMAIEPGLAWRRRPGAAADGVGFEANHANATILGQGGLETRDDLRIGVSLLGPSTTYPEHHHPPDEIYLALSTGEWRQDDGPWFAPGLGNIVFNRSDTRHGMRSGEAGLLAVWVLWPTRAV</sequence>
<name>A0ABX1E6J6_9PROT</name>
<dbReference type="RefSeq" id="WP_168033311.1">
    <property type="nucleotide sequence ID" value="NZ_JAAVNE010000032.1"/>
</dbReference>
<dbReference type="Proteomes" id="UP000787635">
    <property type="component" value="Unassembled WGS sequence"/>
</dbReference>
<dbReference type="InterPro" id="IPR014710">
    <property type="entry name" value="RmlC-like_jellyroll"/>
</dbReference>
<comment type="caution">
    <text evidence="1">The sequence shown here is derived from an EMBL/GenBank/DDBJ whole genome shotgun (WGS) entry which is preliminary data.</text>
</comment>
<evidence type="ECO:0000313" key="2">
    <source>
        <dbReference type="Proteomes" id="UP000787635"/>
    </source>
</evidence>
<proteinExistence type="predicted"/>
<organism evidence="1 2">
    <name type="scientific">Falsiroseomonas selenitidurans</name>
    <dbReference type="NCBI Taxonomy" id="2716335"/>
    <lineage>
        <taxon>Bacteria</taxon>
        <taxon>Pseudomonadati</taxon>
        <taxon>Pseudomonadota</taxon>
        <taxon>Alphaproteobacteria</taxon>
        <taxon>Acetobacterales</taxon>
        <taxon>Roseomonadaceae</taxon>
        <taxon>Falsiroseomonas</taxon>
    </lineage>
</organism>